<evidence type="ECO:0000313" key="3">
    <source>
        <dbReference type="Proteomes" id="UP000001916"/>
    </source>
</evidence>
<dbReference type="Proteomes" id="UP000001916">
    <property type="component" value="Chromosome"/>
</dbReference>
<name>D7BCB2_ALLS1</name>
<dbReference type="AlphaFoldDB" id="D7BCB2"/>
<proteinExistence type="predicted"/>
<accession>D7BCB2</accession>
<gene>
    <name evidence="2" type="ordered locus">Mesil_2764</name>
</gene>
<dbReference type="EMBL" id="CP002042">
    <property type="protein sequence ID" value="ADH64609.1"/>
    <property type="molecule type" value="Genomic_DNA"/>
</dbReference>
<keyword evidence="1" id="KW-1133">Transmembrane helix</keyword>
<protein>
    <submittedName>
        <fullName evidence="2">Uncharacterized protein</fullName>
    </submittedName>
</protein>
<dbReference type="KEGG" id="msv:Mesil_2764"/>
<keyword evidence="1" id="KW-0812">Transmembrane</keyword>
<reference evidence="2 3" key="1">
    <citation type="journal article" date="2010" name="Stand. Genomic Sci.">
        <title>Complete genome sequence of Meiothermus silvanus type strain (VI-R2).</title>
        <authorList>
            <person name="Sikorski J."/>
            <person name="Tindall B.J."/>
            <person name="Lowry S."/>
            <person name="Lucas S."/>
            <person name="Nolan M."/>
            <person name="Copeland A."/>
            <person name="Glavina Del Rio T."/>
            <person name="Tice H."/>
            <person name="Cheng J.F."/>
            <person name="Han C."/>
            <person name="Pitluck S."/>
            <person name="Liolios K."/>
            <person name="Ivanova N."/>
            <person name="Mavromatis K."/>
            <person name="Mikhailova N."/>
            <person name="Pati A."/>
            <person name="Goodwin L."/>
            <person name="Chen A."/>
            <person name="Palaniappan K."/>
            <person name="Land M."/>
            <person name="Hauser L."/>
            <person name="Chang Y.J."/>
            <person name="Jeffries C.D."/>
            <person name="Rohde M."/>
            <person name="Goker M."/>
            <person name="Woyke T."/>
            <person name="Bristow J."/>
            <person name="Eisen J.A."/>
            <person name="Markowitz V."/>
            <person name="Hugenholtz P."/>
            <person name="Kyrpides N.C."/>
            <person name="Klenk H.P."/>
            <person name="Lapidus A."/>
        </authorList>
    </citation>
    <scope>NUCLEOTIDE SEQUENCE [LARGE SCALE GENOMIC DNA]</scope>
    <source>
        <strain evidence="3">ATCC 700542 / DSM 9946 / VI-R2</strain>
    </source>
</reference>
<evidence type="ECO:0000313" key="2">
    <source>
        <dbReference type="EMBL" id="ADH64609.1"/>
    </source>
</evidence>
<feature type="transmembrane region" description="Helical" evidence="1">
    <location>
        <begin position="35"/>
        <end position="56"/>
    </location>
</feature>
<organism evidence="2 3">
    <name type="scientific">Allomeiothermus silvanus (strain ATCC 700542 / DSM 9946 / NBRC 106475 / NCIMB 13440 / VI-R2)</name>
    <name type="common">Thermus silvanus</name>
    <dbReference type="NCBI Taxonomy" id="526227"/>
    <lineage>
        <taxon>Bacteria</taxon>
        <taxon>Thermotogati</taxon>
        <taxon>Deinococcota</taxon>
        <taxon>Deinococci</taxon>
        <taxon>Thermales</taxon>
        <taxon>Thermaceae</taxon>
        <taxon>Allomeiothermus</taxon>
    </lineage>
</organism>
<keyword evidence="3" id="KW-1185">Reference proteome</keyword>
<dbReference type="STRING" id="526227.Mesil_2764"/>
<dbReference type="HOGENOM" id="CLU_2826103_0_0_0"/>
<keyword evidence="1" id="KW-0472">Membrane</keyword>
<evidence type="ECO:0000256" key="1">
    <source>
        <dbReference type="SAM" id="Phobius"/>
    </source>
</evidence>
<sequence>MSPYAGLGVGFNQLGTGLPDFHLLLGGEYMVHPRFGLYAELMPALLFGFGVTDYFVQFRFGSNIYF</sequence>